<name>H2ZD30_CIOSA</name>
<accession>H2ZD30</accession>
<dbReference type="PANTHER" id="PTHR12916">
    <property type="entry name" value="CYTOCHROME C OXIDASE POLYPEPTIDE VIC-2"/>
    <property type="match status" value="1"/>
</dbReference>
<keyword evidence="4" id="KW-0325">Glycoprotein</keyword>
<evidence type="ECO:0000256" key="4">
    <source>
        <dbReference type="ARBA" id="ARBA00023180"/>
    </source>
</evidence>
<dbReference type="PROSITE" id="PS00010">
    <property type="entry name" value="ASX_HYDROXYL"/>
    <property type="match status" value="2"/>
</dbReference>
<reference evidence="7" key="2">
    <citation type="submission" date="2025-08" db="UniProtKB">
        <authorList>
            <consortium name="Ensembl"/>
        </authorList>
    </citation>
    <scope>IDENTIFICATION</scope>
</reference>
<dbReference type="InterPro" id="IPR000152">
    <property type="entry name" value="EGF-type_Asp/Asn_hydroxyl_site"/>
</dbReference>
<dbReference type="Proteomes" id="UP000007875">
    <property type="component" value="Unassembled WGS sequence"/>
</dbReference>
<dbReference type="Pfam" id="PF12661">
    <property type="entry name" value="hEGF"/>
    <property type="match status" value="1"/>
</dbReference>
<feature type="disulfide bond" evidence="5">
    <location>
        <begin position="155"/>
        <end position="165"/>
    </location>
</feature>
<feature type="disulfide bond" evidence="5">
    <location>
        <begin position="139"/>
        <end position="148"/>
    </location>
</feature>
<dbReference type="CDD" id="cd00054">
    <property type="entry name" value="EGF_CA"/>
    <property type="match status" value="2"/>
</dbReference>
<dbReference type="PROSITE" id="PS00022">
    <property type="entry name" value="EGF_1"/>
    <property type="match status" value="1"/>
</dbReference>
<dbReference type="AlphaFoldDB" id="H2ZD30"/>
<dbReference type="HOGENOM" id="CLU_1513881_0_0_1"/>
<dbReference type="GO" id="GO:0005509">
    <property type="term" value="F:calcium ion binding"/>
    <property type="evidence" value="ECO:0007669"/>
    <property type="project" value="InterPro"/>
</dbReference>
<protein>
    <recommendedName>
        <fullName evidence="6">EGF-like domain-containing protein</fullName>
    </recommendedName>
</protein>
<dbReference type="Pfam" id="PF00008">
    <property type="entry name" value="EGF"/>
    <property type="match status" value="1"/>
</dbReference>
<sequence length="178" mass="19373">MFSTWGVKRGTWVQKSLQPVTPCNMKPNVEIPQQQGNHARDGIAAGMRWTTHATMLLVMFYDFAHNVPQDSPTPHTVQISMNACRALVSMEGYVSTKSTRTNVNAHNHPWESTVKLCDSKPCLNNGVCTNVLSSYTCSCMPGFNGNNCQTNIDDCAANPCVNGACTDGVNSYTCTCTA</sequence>
<dbReference type="InterPro" id="IPR018097">
    <property type="entry name" value="EGF_Ca-bd_CS"/>
</dbReference>
<evidence type="ECO:0000313" key="7">
    <source>
        <dbReference type="Ensembl" id="ENSCSAVP00000015496.1"/>
    </source>
</evidence>
<dbReference type="SUPFAM" id="SSF57196">
    <property type="entry name" value="EGF/Laminin"/>
    <property type="match status" value="2"/>
</dbReference>
<dbReference type="Gene3D" id="2.10.25.10">
    <property type="entry name" value="Laminin"/>
    <property type="match status" value="2"/>
</dbReference>
<dbReference type="SMART" id="SM00179">
    <property type="entry name" value="EGF_CA"/>
    <property type="match status" value="2"/>
</dbReference>
<dbReference type="Ensembl" id="ENSCSAVT00000015674.1">
    <property type="protein sequence ID" value="ENSCSAVP00000015496.1"/>
    <property type="gene ID" value="ENSCSAVG00000009089.1"/>
</dbReference>
<dbReference type="FunFam" id="2.10.25.10:FF:000143">
    <property type="entry name" value="Protein crumbs 1"/>
    <property type="match status" value="1"/>
</dbReference>
<reference evidence="7" key="3">
    <citation type="submission" date="2025-09" db="UniProtKB">
        <authorList>
            <consortium name="Ensembl"/>
        </authorList>
    </citation>
    <scope>IDENTIFICATION</scope>
</reference>
<evidence type="ECO:0000256" key="1">
    <source>
        <dbReference type="ARBA" id="ARBA00022536"/>
    </source>
</evidence>
<evidence type="ECO:0000256" key="2">
    <source>
        <dbReference type="ARBA" id="ARBA00022737"/>
    </source>
</evidence>
<feature type="domain" description="EGF-like" evidence="6">
    <location>
        <begin position="151"/>
        <end position="178"/>
    </location>
</feature>
<dbReference type="InterPro" id="IPR000742">
    <property type="entry name" value="EGF"/>
</dbReference>
<keyword evidence="3 5" id="KW-1015">Disulfide bond</keyword>
<keyword evidence="2" id="KW-0677">Repeat</keyword>
<comment type="caution">
    <text evidence="5">Lacks conserved residue(s) required for the propagation of feature annotation.</text>
</comment>
<dbReference type="PANTHER" id="PTHR12916:SF9">
    <property type="entry name" value="NEUROGENIC LOCUS NOTCH HOMOLOG PROTEIN 1-RELATED"/>
    <property type="match status" value="1"/>
</dbReference>
<dbReference type="PROSITE" id="PS50026">
    <property type="entry name" value="EGF_3"/>
    <property type="match status" value="2"/>
</dbReference>
<dbReference type="GO" id="GO:0005112">
    <property type="term" value="F:Notch binding"/>
    <property type="evidence" value="ECO:0007669"/>
    <property type="project" value="TreeGrafter"/>
</dbReference>
<evidence type="ECO:0000256" key="3">
    <source>
        <dbReference type="ARBA" id="ARBA00023157"/>
    </source>
</evidence>
<dbReference type="SMART" id="SM00181">
    <property type="entry name" value="EGF"/>
    <property type="match status" value="2"/>
</dbReference>
<proteinExistence type="predicted"/>
<feature type="domain" description="EGF-like" evidence="6">
    <location>
        <begin position="113"/>
        <end position="149"/>
    </location>
</feature>
<dbReference type="GO" id="GO:0048544">
    <property type="term" value="P:recognition of pollen"/>
    <property type="evidence" value="ECO:0007669"/>
    <property type="project" value="InterPro"/>
</dbReference>
<dbReference type="GeneTree" id="ENSGT00940000160615"/>
<organism evidence="7 8">
    <name type="scientific">Ciona savignyi</name>
    <name type="common">Pacific transparent sea squirt</name>
    <dbReference type="NCBI Taxonomy" id="51511"/>
    <lineage>
        <taxon>Eukaryota</taxon>
        <taxon>Metazoa</taxon>
        <taxon>Chordata</taxon>
        <taxon>Tunicata</taxon>
        <taxon>Ascidiacea</taxon>
        <taxon>Phlebobranchia</taxon>
        <taxon>Cionidae</taxon>
        <taxon>Ciona</taxon>
    </lineage>
</organism>
<evidence type="ECO:0000259" key="6">
    <source>
        <dbReference type="PROSITE" id="PS50026"/>
    </source>
</evidence>
<dbReference type="InterPro" id="IPR001881">
    <property type="entry name" value="EGF-like_Ca-bd_dom"/>
</dbReference>
<reference evidence="8" key="1">
    <citation type="submission" date="2003-08" db="EMBL/GenBank/DDBJ databases">
        <authorList>
            <person name="Birren B."/>
            <person name="Nusbaum C."/>
            <person name="Abebe A."/>
            <person name="Abouelleil A."/>
            <person name="Adekoya E."/>
            <person name="Ait-zahra M."/>
            <person name="Allen N."/>
            <person name="Allen T."/>
            <person name="An P."/>
            <person name="Anderson M."/>
            <person name="Anderson S."/>
            <person name="Arachchi H."/>
            <person name="Armbruster J."/>
            <person name="Bachantsang P."/>
            <person name="Baldwin J."/>
            <person name="Barry A."/>
            <person name="Bayul T."/>
            <person name="Blitshsteyn B."/>
            <person name="Bloom T."/>
            <person name="Blye J."/>
            <person name="Boguslavskiy L."/>
            <person name="Borowsky M."/>
            <person name="Boukhgalter B."/>
            <person name="Brunache A."/>
            <person name="Butler J."/>
            <person name="Calixte N."/>
            <person name="Calvo S."/>
            <person name="Camarata J."/>
            <person name="Campo K."/>
            <person name="Chang J."/>
            <person name="Cheshatsang Y."/>
            <person name="Citroen M."/>
            <person name="Collymore A."/>
            <person name="Considine T."/>
            <person name="Cook A."/>
            <person name="Cooke P."/>
            <person name="Corum B."/>
            <person name="Cuomo C."/>
            <person name="David R."/>
            <person name="Dawoe T."/>
            <person name="Degray S."/>
            <person name="Dodge S."/>
            <person name="Dooley K."/>
            <person name="Dorje P."/>
            <person name="Dorjee K."/>
            <person name="Dorris L."/>
            <person name="Duffey N."/>
            <person name="Dupes A."/>
            <person name="Elkins T."/>
            <person name="Engels R."/>
            <person name="Erickson J."/>
            <person name="Farina A."/>
            <person name="Faro S."/>
            <person name="Ferreira P."/>
            <person name="Fischer H."/>
            <person name="Fitzgerald M."/>
            <person name="Foley K."/>
            <person name="Gage D."/>
            <person name="Galagan J."/>
            <person name="Gearin G."/>
            <person name="Gnerre S."/>
            <person name="Gnirke A."/>
            <person name="Goyette A."/>
            <person name="Graham J."/>
            <person name="Grandbois E."/>
            <person name="Gyaltsen K."/>
            <person name="Hafez N."/>
            <person name="Hagopian D."/>
            <person name="Hagos B."/>
            <person name="Hall J."/>
            <person name="Hatcher B."/>
            <person name="Heller A."/>
            <person name="Higgins H."/>
            <person name="Honan T."/>
            <person name="Horn A."/>
            <person name="Houde N."/>
            <person name="Hughes L."/>
            <person name="Hulme W."/>
            <person name="Husby E."/>
            <person name="Iliev I."/>
            <person name="Jaffe D."/>
            <person name="Jones C."/>
            <person name="Kamal M."/>
            <person name="Kamat A."/>
            <person name="Kamvysselis M."/>
            <person name="Karlsson E."/>
            <person name="Kells C."/>
            <person name="Kieu A."/>
            <person name="Kisner P."/>
            <person name="Kodira C."/>
            <person name="Kulbokas E."/>
            <person name="Labutti K."/>
            <person name="Lama D."/>
            <person name="Landers T."/>
            <person name="Leger J."/>
            <person name="Levine S."/>
            <person name="Lewis D."/>
            <person name="Lewis T."/>
            <person name="Lindblad-toh K."/>
            <person name="Liu X."/>
            <person name="Lokyitsang T."/>
            <person name="Lokyitsang Y."/>
            <person name="Lucien O."/>
            <person name="Lui A."/>
            <person name="Ma L.J."/>
            <person name="Mabbitt R."/>
            <person name="Macdonald J."/>
            <person name="Maclean C."/>
            <person name="Major J."/>
            <person name="Manning J."/>
            <person name="Marabella R."/>
            <person name="Maru K."/>
            <person name="Matthews C."/>
            <person name="Mauceli E."/>
            <person name="Mccarthy M."/>
            <person name="Mcdonough S."/>
            <person name="Mcghee T."/>
            <person name="Meldrim J."/>
            <person name="Meneus L."/>
            <person name="Mesirov J."/>
            <person name="Mihalev A."/>
            <person name="Mihova T."/>
            <person name="Mikkelsen T."/>
            <person name="Mlenga V."/>
            <person name="Moru K."/>
            <person name="Mozes J."/>
            <person name="Mulrain L."/>
            <person name="Munson G."/>
            <person name="Naylor J."/>
            <person name="Newes C."/>
            <person name="Nguyen C."/>
            <person name="Nguyen N."/>
            <person name="Nguyen T."/>
            <person name="Nicol R."/>
            <person name="Nielsen C."/>
            <person name="Nizzari M."/>
            <person name="Norbu C."/>
            <person name="Norbu N."/>
            <person name="O'donnell P."/>
            <person name="Okoawo O."/>
            <person name="O'leary S."/>
            <person name="Omotosho B."/>
            <person name="O'neill K."/>
            <person name="Osman S."/>
            <person name="Parker S."/>
            <person name="Perrin D."/>
            <person name="Phunkhang P."/>
            <person name="Piqani B."/>
            <person name="Purcell S."/>
            <person name="Rachupka T."/>
            <person name="Ramasamy U."/>
            <person name="Rameau R."/>
            <person name="Ray V."/>
            <person name="Raymond C."/>
            <person name="Retta R."/>
            <person name="Richardson S."/>
            <person name="Rise C."/>
            <person name="Rodriguez J."/>
            <person name="Rogers J."/>
            <person name="Rogov P."/>
            <person name="Rutman M."/>
            <person name="Schupbach R."/>
            <person name="Seaman C."/>
            <person name="Settipalli S."/>
            <person name="Sharpe T."/>
            <person name="Sheridan J."/>
            <person name="Sherpa N."/>
            <person name="Shi J."/>
            <person name="Smirnov S."/>
            <person name="Smith C."/>
            <person name="Sougnez C."/>
            <person name="Spencer B."/>
            <person name="Stalker J."/>
            <person name="Stange-thomann N."/>
            <person name="Stavropoulos S."/>
            <person name="Stetson K."/>
            <person name="Stone C."/>
            <person name="Stone S."/>
            <person name="Stubbs M."/>
            <person name="Talamas J."/>
            <person name="Tchuinga P."/>
            <person name="Tenzing P."/>
            <person name="Tesfaye S."/>
            <person name="Theodore J."/>
            <person name="Thoulutsang Y."/>
            <person name="Topham K."/>
            <person name="Towey S."/>
            <person name="Tsamla T."/>
            <person name="Tsomo N."/>
            <person name="Vallee D."/>
            <person name="Vassiliev H."/>
            <person name="Venkataraman V."/>
            <person name="Vinson J."/>
            <person name="Vo A."/>
            <person name="Wade C."/>
            <person name="Wang S."/>
            <person name="Wangchuk T."/>
            <person name="Wangdi T."/>
            <person name="Whittaker C."/>
            <person name="Wilkinson J."/>
            <person name="Wu Y."/>
            <person name="Wyman D."/>
            <person name="Yadav S."/>
            <person name="Yang S."/>
            <person name="Yang X."/>
            <person name="Yeager S."/>
            <person name="Yee E."/>
            <person name="Young G."/>
            <person name="Zainoun J."/>
            <person name="Zembeck L."/>
            <person name="Zimmer A."/>
            <person name="Zody M."/>
            <person name="Lander E."/>
        </authorList>
    </citation>
    <scope>NUCLEOTIDE SEQUENCE [LARGE SCALE GENOMIC DNA]</scope>
</reference>
<keyword evidence="8" id="KW-1185">Reference proteome</keyword>
<evidence type="ECO:0000256" key="5">
    <source>
        <dbReference type="PROSITE-ProRule" id="PRU00076"/>
    </source>
</evidence>
<dbReference type="PROSITE" id="PS01186">
    <property type="entry name" value="EGF_2"/>
    <property type="match status" value="1"/>
</dbReference>
<dbReference type="GO" id="GO:0007219">
    <property type="term" value="P:Notch signaling pathway"/>
    <property type="evidence" value="ECO:0007669"/>
    <property type="project" value="TreeGrafter"/>
</dbReference>
<dbReference type="InterPro" id="IPR013032">
    <property type="entry name" value="EGF-like_CS"/>
</dbReference>
<keyword evidence="1 5" id="KW-0245">EGF-like domain</keyword>
<dbReference type="PROSITE" id="PS01187">
    <property type="entry name" value="EGF_CA"/>
    <property type="match status" value="1"/>
</dbReference>
<evidence type="ECO:0000313" key="8">
    <source>
        <dbReference type="Proteomes" id="UP000007875"/>
    </source>
</evidence>